<dbReference type="EMBL" id="LXQA010118897">
    <property type="protein sequence ID" value="MCI20240.1"/>
    <property type="molecule type" value="Genomic_DNA"/>
</dbReference>
<proteinExistence type="predicted"/>
<accession>A0A392Q932</accession>
<comment type="caution">
    <text evidence="3">The sequence shown here is derived from an EMBL/GenBank/DDBJ whole genome shotgun (WGS) entry which is preliminary data.</text>
</comment>
<evidence type="ECO:0000313" key="4">
    <source>
        <dbReference type="Proteomes" id="UP000265520"/>
    </source>
</evidence>
<sequence>KIKFEPNVMCEPIDKKLTFQASQLEDGDIICFQKAPAIDNEEHIRYTDVSSYLEYMHNRQVFSLRFN</sequence>
<keyword evidence="4" id="KW-1185">Reference proteome</keyword>
<dbReference type="GO" id="GO:0016787">
    <property type="term" value="F:hydrolase activity"/>
    <property type="evidence" value="ECO:0007669"/>
    <property type="project" value="UniProtKB-KW"/>
</dbReference>
<dbReference type="Pfam" id="PF12436">
    <property type="entry name" value="USP7_ICP0_bdg"/>
    <property type="match status" value="1"/>
</dbReference>
<evidence type="ECO:0000313" key="3">
    <source>
        <dbReference type="EMBL" id="MCI20240.1"/>
    </source>
</evidence>
<dbReference type="GO" id="GO:0140096">
    <property type="term" value="F:catalytic activity, acting on a protein"/>
    <property type="evidence" value="ECO:0007669"/>
    <property type="project" value="UniProtKB-ARBA"/>
</dbReference>
<evidence type="ECO:0000259" key="2">
    <source>
        <dbReference type="Pfam" id="PF12436"/>
    </source>
</evidence>
<feature type="domain" description="Ubiquitin carboxyl-terminal hydrolase 7 ICP0-binding" evidence="2">
    <location>
        <begin position="5"/>
        <end position="62"/>
    </location>
</feature>
<keyword evidence="3" id="KW-0378">Hydrolase</keyword>
<organism evidence="3 4">
    <name type="scientific">Trifolium medium</name>
    <dbReference type="NCBI Taxonomy" id="97028"/>
    <lineage>
        <taxon>Eukaryota</taxon>
        <taxon>Viridiplantae</taxon>
        <taxon>Streptophyta</taxon>
        <taxon>Embryophyta</taxon>
        <taxon>Tracheophyta</taxon>
        <taxon>Spermatophyta</taxon>
        <taxon>Magnoliopsida</taxon>
        <taxon>eudicotyledons</taxon>
        <taxon>Gunneridae</taxon>
        <taxon>Pentapetalae</taxon>
        <taxon>rosids</taxon>
        <taxon>fabids</taxon>
        <taxon>Fabales</taxon>
        <taxon>Fabaceae</taxon>
        <taxon>Papilionoideae</taxon>
        <taxon>50 kb inversion clade</taxon>
        <taxon>NPAAA clade</taxon>
        <taxon>Hologalegina</taxon>
        <taxon>IRL clade</taxon>
        <taxon>Trifolieae</taxon>
        <taxon>Trifolium</taxon>
    </lineage>
</organism>
<dbReference type="Proteomes" id="UP000265520">
    <property type="component" value="Unassembled WGS sequence"/>
</dbReference>
<dbReference type="AlphaFoldDB" id="A0A392Q932"/>
<feature type="non-terminal residue" evidence="3">
    <location>
        <position position="1"/>
    </location>
</feature>
<protein>
    <submittedName>
        <fullName evidence="3">Ubiquitin carboxyl-terminal hydrolase 13-like</fullName>
    </submittedName>
</protein>
<keyword evidence="1" id="KW-0833">Ubl conjugation pathway</keyword>
<evidence type="ECO:0000256" key="1">
    <source>
        <dbReference type="ARBA" id="ARBA00022786"/>
    </source>
</evidence>
<reference evidence="3 4" key="1">
    <citation type="journal article" date="2018" name="Front. Plant Sci.">
        <title>Red Clover (Trifolium pratense) and Zigzag Clover (T. medium) - A Picture of Genomic Similarities and Differences.</title>
        <authorList>
            <person name="Dluhosova J."/>
            <person name="Istvanek J."/>
            <person name="Nedelnik J."/>
            <person name="Repkova J."/>
        </authorList>
    </citation>
    <scope>NUCLEOTIDE SEQUENCE [LARGE SCALE GENOMIC DNA]</scope>
    <source>
        <strain evidence="4">cv. 10/8</strain>
        <tissue evidence="3">Leaf</tissue>
    </source>
</reference>
<dbReference type="Gene3D" id="3.10.20.90">
    <property type="entry name" value="Phosphatidylinositol 3-kinase Catalytic Subunit, Chain A, domain 1"/>
    <property type="match status" value="1"/>
</dbReference>
<name>A0A392Q932_9FABA</name>
<dbReference type="InterPro" id="IPR024729">
    <property type="entry name" value="USP7_ICP0-binding_dom"/>
</dbReference>